<dbReference type="PANTHER" id="PTHR47123:SF28">
    <property type="entry name" value="F-BOX DOMAIN-CONTAINING PROTEIN"/>
    <property type="match status" value="1"/>
</dbReference>
<gene>
    <name evidence="2" type="ORF">VNO77_40528</name>
</gene>
<dbReference type="Gene3D" id="1.20.1280.50">
    <property type="match status" value="1"/>
</dbReference>
<evidence type="ECO:0000259" key="1">
    <source>
        <dbReference type="SMART" id="SM00256"/>
    </source>
</evidence>
<accession>A0AAN9JXP4</accession>
<keyword evidence="3" id="KW-1185">Reference proteome</keyword>
<dbReference type="InterPro" id="IPR036047">
    <property type="entry name" value="F-box-like_dom_sf"/>
</dbReference>
<dbReference type="SMART" id="SM00256">
    <property type="entry name" value="FBOX"/>
    <property type="match status" value="1"/>
</dbReference>
<dbReference type="InterPro" id="IPR005174">
    <property type="entry name" value="KIB1-4_b-propeller"/>
</dbReference>
<sequence length="376" mass="43402">MTGKRVDWSNLPSELWALIAKHVNSSIDILRFRSVCKTWRSALPLPPSLTLISPRIPILHAGYSLFQTKIYILQPYTSQYPSPSSPSSSNSKAFLIKVGQSKTLQIRLLDPFTNSRLSHTNRIFPSHTSPDHLNFLKFRVIELIEAYTLSFRTRAFYDQDEDEDEDKDVDELRFFMSVPSIRKVMLFPSSHVEGRILFALYNDGKLGVSKIEDENWTILDEGNQLYDDIILYKGQLYVVDKWGTIFWIDCSSFKLVQFSPLLCGFGKRKHLVESAGSLYVVDMYMEYVEVVDIKVYMLDEEWGRWLDVKNLGDVLFVLCKDSNFSLSAQDYYGCEGNCIYFYSEGRASGFCLHNSKFKSPKPFCPCPTLFHPDFNF</sequence>
<dbReference type="Pfam" id="PF00646">
    <property type="entry name" value="F-box"/>
    <property type="match status" value="1"/>
</dbReference>
<reference evidence="2 3" key="1">
    <citation type="submission" date="2024-01" db="EMBL/GenBank/DDBJ databases">
        <title>The genomes of 5 underutilized Papilionoideae crops provide insights into root nodulation and disease resistanc.</title>
        <authorList>
            <person name="Jiang F."/>
        </authorList>
    </citation>
    <scope>NUCLEOTIDE SEQUENCE [LARGE SCALE GENOMIC DNA]</scope>
    <source>
        <strain evidence="2">LVBAO_FW01</strain>
        <tissue evidence="2">Leaves</tissue>
    </source>
</reference>
<protein>
    <recommendedName>
        <fullName evidence="1">F-box domain-containing protein</fullName>
    </recommendedName>
</protein>
<proteinExistence type="predicted"/>
<dbReference type="InterPro" id="IPR001810">
    <property type="entry name" value="F-box_dom"/>
</dbReference>
<dbReference type="Pfam" id="PF03478">
    <property type="entry name" value="Beta-prop_KIB1-4"/>
    <property type="match status" value="1"/>
</dbReference>
<name>A0AAN9JXP4_CANGL</name>
<dbReference type="AlphaFoldDB" id="A0AAN9JXP4"/>
<evidence type="ECO:0000313" key="2">
    <source>
        <dbReference type="EMBL" id="KAK7307450.1"/>
    </source>
</evidence>
<dbReference type="EMBL" id="JAYMYQ010000010">
    <property type="protein sequence ID" value="KAK7307450.1"/>
    <property type="molecule type" value="Genomic_DNA"/>
</dbReference>
<feature type="domain" description="F-box" evidence="1">
    <location>
        <begin position="11"/>
        <end position="52"/>
    </location>
</feature>
<dbReference type="Proteomes" id="UP001367508">
    <property type="component" value="Unassembled WGS sequence"/>
</dbReference>
<dbReference type="SUPFAM" id="SSF81383">
    <property type="entry name" value="F-box domain"/>
    <property type="match status" value="1"/>
</dbReference>
<comment type="caution">
    <text evidence="2">The sequence shown here is derived from an EMBL/GenBank/DDBJ whole genome shotgun (WGS) entry which is preliminary data.</text>
</comment>
<dbReference type="PANTHER" id="PTHR47123">
    <property type="entry name" value="F-BOX PROTEIN SKIP23"/>
    <property type="match status" value="1"/>
</dbReference>
<organism evidence="2 3">
    <name type="scientific">Canavalia gladiata</name>
    <name type="common">Sword bean</name>
    <name type="synonym">Dolichos gladiatus</name>
    <dbReference type="NCBI Taxonomy" id="3824"/>
    <lineage>
        <taxon>Eukaryota</taxon>
        <taxon>Viridiplantae</taxon>
        <taxon>Streptophyta</taxon>
        <taxon>Embryophyta</taxon>
        <taxon>Tracheophyta</taxon>
        <taxon>Spermatophyta</taxon>
        <taxon>Magnoliopsida</taxon>
        <taxon>eudicotyledons</taxon>
        <taxon>Gunneridae</taxon>
        <taxon>Pentapetalae</taxon>
        <taxon>rosids</taxon>
        <taxon>fabids</taxon>
        <taxon>Fabales</taxon>
        <taxon>Fabaceae</taxon>
        <taxon>Papilionoideae</taxon>
        <taxon>50 kb inversion clade</taxon>
        <taxon>NPAAA clade</taxon>
        <taxon>indigoferoid/millettioid clade</taxon>
        <taxon>Phaseoleae</taxon>
        <taxon>Canavalia</taxon>
    </lineage>
</organism>
<dbReference type="InterPro" id="IPR051304">
    <property type="entry name" value="SCF_F-box_domain"/>
</dbReference>
<evidence type="ECO:0000313" key="3">
    <source>
        <dbReference type="Proteomes" id="UP001367508"/>
    </source>
</evidence>